<dbReference type="OrthoDB" id="2146494at2759"/>
<keyword evidence="3" id="KW-1185">Reference proteome</keyword>
<feature type="region of interest" description="Disordered" evidence="1">
    <location>
        <begin position="121"/>
        <end position="150"/>
    </location>
</feature>
<dbReference type="Proteomes" id="UP000193642">
    <property type="component" value="Unassembled WGS sequence"/>
</dbReference>
<reference evidence="2 3" key="1">
    <citation type="submission" date="2016-07" db="EMBL/GenBank/DDBJ databases">
        <title>Pervasive Adenine N6-methylation of Active Genes in Fungi.</title>
        <authorList>
            <consortium name="DOE Joint Genome Institute"/>
            <person name="Mondo S.J."/>
            <person name="Dannebaum R.O."/>
            <person name="Kuo R.C."/>
            <person name="Labutti K."/>
            <person name="Haridas S."/>
            <person name="Kuo A."/>
            <person name="Salamov A."/>
            <person name="Ahrendt S.R."/>
            <person name="Lipzen A."/>
            <person name="Sullivan W."/>
            <person name="Andreopoulos W.B."/>
            <person name="Clum A."/>
            <person name="Lindquist E."/>
            <person name="Daum C."/>
            <person name="Ramamoorthy G.K."/>
            <person name="Gryganskyi A."/>
            <person name="Culley D."/>
            <person name="Magnuson J.K."/>
            <person name="James T.Y."/>
            <person name="O'Malley M.A."/>
            <person name="Stajich J.E."/>
            <person name="Spatafora J.W."/>
            <person name="Visel A."/>
            <person name="Grigoriev I.V."/>
        </authorList>
    </citation>
    <scope>NUCLEOTIDE SEQUENCE [LARGE SCALE GENOMIC DNA]</scope>
    <source>
        <strain evidence="2 3">JEL800</strain>
    </source>
</reference>
<accession>A0A1Y2B268</accession>
<feature type="compositionally biased region" description="Basic and acidic residues" evidence="1">
    <location>
        <begin position="121"/>
        <end position="140"/>
    </location>
</feature>
<name>A0A1Y2B268_9FUNG</name>
<feature type="compositionally biased region" description="Basic and acidic residues" evidence="1">
    <location>
        <begin position="16"/>
        <end position="31"/>
    </location>
</feature>
<evidence type="ECO:0000313" key="2">
    <source>
        <dbReference type="EMBL" id="ORY28903.1"/>
    </source>
</evidence>
<sequence>ANHGIAPPKLVYPPPNHKETVDDRNRRRYENTRGTLGGNVNFDGTKREKPMISMEHYKLAEESRRLNQSNPELIYFGSATGYQQQRERESFRHKPGIMSVLYSDSDSNLERKRVIKDEMAKYERMQTEERDRRLQQERHQQSPPKDNWPFGKHLGHGSDHLTFNHVIPLRQDFISKEIAMREQEKKLAMAYAKELDNQIENDRKYREQMKKSMPVRDDEQTWMFHHNTCLDPPRDSATDLISHVPHNHQLQADKSRKLRPPCRGEEDVFPSIMYNKSHPPQPDRPLPPVEPTSLVLGSNKDRRVSFPDEKLYHEPQFGRRKFLLNSTNEEQKMAEHEMKLMRDYQEKELRLRREMEQKEREEAFSQGKAFAHSYPWKWGDHGGQNPHHKVTDILQHKEPLDRNKALQYQADLTPWSKEKQREVELWNRHNQNSFENALGKNAIM</sequence>
<evidence type="ECO:0000313" key="3">
    <source>
        <dbReference type="Proteomes" id="UP000193642"/>
    </source>
</evidence>
<gene>
    <name evidence="2" type="ORF">BCR33DRAFT_724874</name>
</gene>
<proteinExistence type="predicted"/>
<dbReference type="EMBL" id="MCGO01000091">
    <property type="protein sequence ID" value="ORY28903.1"/>
    <property type="molecule type" value="Genomic_DNA"/>
</dbReference>
<comment type="caution">
    <text evidence="2">The sequence shown here is derived from an EMBL/GenBank/DDBJ whole genome shotgun (WGS) entry which is preliminary data.</text>
</comment>
<organism evidence="2 3">
    <name type="scientific">Rhizoclosmatium globosum</name>
    <dbReference type="NCBI Taxonomy" id="329046"/>
    <lineage>
        <taxon>Eukaryota</taxon>
        <taxon>Fungi</taxon>
        <taxon>Fungi incertae sedis</taxon>
        <taxon>Chytridiomycota</taxon>
        <taxon>Chytridiomycota incertae sedis</taxon>
        <taxon>Chytridiomycetes</taxon>
        <taxon>Chytridiales</taxon>
        <taxon>Chytriomycetaceae</taxon>
        <taxon>Rhizoclosmatium</taxon>
    </lineage>
</organism>
<feature type="non-terminal residue" evidence="2">
    <location>
        <position position="444"/>
    </location>
</feature>
<dbReference type="AlphaFoldDB" id="A0A1Y2B268"/>
<evidence type="ECO:0000256" key="1">
    <source>
        <dbReference type="SAM" id="MobiDB-lite"/>
    </source>
</evidence>
<protein>
    <submittedName>
        <fullName evidence="2">Uncharacterized protein</fullName>
    </submittedName>
</protein>
<feature type="non-terminal residue" evidence="2">
    <location>
        <position position="1"/>
    </location>
</feature>
<feature type="region of interest" description="Disordered" evidence="1">
    <location>
        <begin position="1"/>
        <end position="32"/>
    </location>
</feature>